<dbReference type="AlphaFoldDB" id="A0A6A5QX72"/>
<sequence length="66" mass="7657">MSKRAFEWSQHTTLLRCCQVLEDDPKRAHCNVEECLRGSLTKHDCSLANLSPIVSFSKLQIRKFIH</sequence>
<dbReference type="Gene3D" id="3.40.50.620">
    <property type="entry name" value="HUPs"/>
    <property type="match status" value="1"/>
</dbReference>
<keyword evidence="2" id="KW-1185">Reference proteome</keyword>
<name>A0A6A5QX72_AMPQU</name>
<organism evidence="1 2">
    <name type="scientific">Ampelomyces quisqualis</name>
    <name type="common">Powdery mildew agent</name>
    <dbReference type="NCBI Taxonomy" id="50730"/>
    <lineage>
        <taxon>Eukaryota</taxon>
        <taxon>Fungi</taxon>
        <taxon>Dikarya</taxon>
        <taxon>Ascomycota</taxon>
        <taxon>Pezizomycotina</taxon>
        <taxon>Dothideomycetes</taxon>
        <taxon>Pleosporomycetidae</taxon>
        <taxon>Pleosporales</taxon>
        <taxon>Pleosporineae</taxon>
        <taxon>Phaeosphaeriaceae</taxon>
        <taxon>Ampelomyces</taxon>
    </lineage>
</organism>
<accession>A0A6A5QX72</accession>
<dbReference type="EMBL" id="ML979133">
    <property type="protein sequence ID" value="KAF1919548.1"/>
    <property type="molecule type" value="Genomic_DNA"/>
</dbReference>
<protein>
    <submittedName>
        <fullName evidence="1">Uncharacterized protein</fullName>
    </submittedName>
</protein>
<gene>
    <name evidence="1" type="ORF">BDU57DRAFT_512694</name>
</gene>
<evidence type="ECO:0000313" key="1">
    <source>
        <dbReference type="EMBL" id="KAF1919548.1"/>
    </source>
</evidence>
<dbReference type="InterPro" id="IPR014729">
    <property type="entry name" value="Rossmann-like_a/b/a_fold"/>
</dbReference>
<dbReference type="Proteomes" id="UP000800096">
    <property type="component" value="Unassembled WGS sequence"/>
</dbReference>
<proteinExistence type="predicted"/>
<evidence type="ECO:0000313" key="2">
    <source>
        <dbReference type="Proteomes" id="UP000800096"/>
    </source>
</evidence>
<dbReference type="OrthoDB" id="2020662at2759"/>
<reference evidence="1" key="1">
    <citation type="journal article" date="2020" name="Stud. Mycol.">
        <title>101 Dothideomycetes genomes: a test case for predicting lifestyles and emergence of pathogens.</title>
        <authorList>
            <person name="Haridas S."/>
            <person name="Albert R."/>
            <person name="Binder M."/>
            <person name="Bloem J."/>
            <person name="Labutti K."/>
            <person name="Salamov A."/>
            <person name="Andreopoulos B."/>
            <person name="Baker S."/>
            <person name="Barry K."/>
            <person name="Bills G."/>
            <person name="Bluhm B."/>
            <person name="Cannon C."/>
            <person name="Castanera R."/>
            <person name="Culley D."/>
            <person name="Daum C."/>
            <person name="Ezra D."/>
            <person name="Gonzalez J."/>
            <person name="Henrissat B."/>
            <person name="Kuo A."/>
            <person name="Liang C."/>
            <person name="Lipzen A."/>
            <person name="Lutzoni F."/>
            <person name="Magnuson J."/>
            <person name="Mondo S."/>
            <person name="Nolan M."/>
            <person name="Ohm R."/>
            <person name="Pangilinan J."/>
            <person name="Park H.-J."/>
            <person name="Ramirez L."/>
            <person name="Alfaro M."/>
            <person name="Sun H."/>
            <person name="Tritt A."/>
            <person name="Yoshinaga Y."/>
            <person name="Zwiers L.-H."/>
            <person name="Turgeon B."/>
            <person name="Goodwin S."/>
            <person name="Spatafora J."/>
            <person name="Crous P."/>
            <person name="Grigoriev I."/>
        </authorList>
    </citation>
    <scope>NUCLEOTIDE SEQUENCE</scope>
    <source>
        <strain evidence="1">HMLAC05119</strain>
    </source>
</reference>